<evidence type="ECO:0000256" key="2">
    <source>
        <dbReference type="ARBA" id="ARBA00022741"/>
    </source>
</evidence>
<dbReference type="PANTHER" id="PTHR42939:SF1">
    <property type="entry name" value="ABC TRANSPORTER ATP-BINDING PROTEIN ALBC-RELATED"/>
    <property type="match status" value="1"/>
</dbReference>
<sequence length="248" mass="27401">MYRGVVKSFGGVTVLRNVDIDVDSCEIVALLGPNGSGKSTLFKMSIGVVKPDSGFIRVGGIDPVSNPVEARRAVGYLPEEPLIYESLLLEEYLSFVLSVYGVKASVDEVRGVVRALGLEEHMGKFMGELSYGNKRKAMIATIILRDPKILVLDEVFSGLDVASVKIIRSWLEEKRSRGAAIIFSTHVLPIAEAVADRIVVINNGEIVVSAKPNELKDFFKSRNLEDIYLRLTGYRSEYEEIIRALGHR</sequence>
<feature type="domain" description="ABC transporter" evidence="4">
    <location>
        <begin position="2"/>
        <end position="228"/>
    </location>
</feature>
<dbReference type="KEGG" id="iag:Igag_0863"/>
<dbReference type="InterPro" id="IPR003593">
    <property type="entry name" value="AAA+_ATPase"/>
</dbReference>
<evidence type="ECO:0000313" key="5">
    <source>
        <dbReference type="EMBL" id="ADM27680.1"/>
    </source>
</evidence>
<dbReference type="InterPro" id="IPR003439">
    <property type="entry name" value="ABC_transporter-like_ATP-bd"/>
</dbReference>
<evidence type="ECO:0000259" key="4">
    <source>
        <dbReference type="PROSITE" id="PS50893"/>
    </source>
</evidence>
<dbReference type="InterPro" id="IPR017871">
    <property type="entry name" value="ABC_transporter-like_CS"/>
</dbReference>
<dbReference type="STRING" id="583356.Igag_0863"/>
<dbReference type="SUPFAM" id="SSF52540">
    <property type="entry name" value="P-loop containing nucleoside triphosphate hydrolases"/>
    <property type="match status" value="1"/>
</dbReference>
<dbReference type="PROSITE" id="PS50893">
    <property type="entry name" value="ABC_TRANSPORTER_2"/>
    <property type="match status" value="1"/>
</dbReference>
<dbReference type="HOGENOM" id="CLU_000604_1_2_2"/>
<dbReference type="AlphaFoldDB" id="E0STR4"/>
<keyword evidence="2" id="KW-0547">Nucleotide-binding</keyword>
<dbReference type="Pfam" id="PF00005">
    <property type="entry name" value="ABC_tran"/>
    <property type="match status" value="1"/>
</dbReference>
<dbReference type="InterPro" id="IPR051782">
    <property type="entry name" value="ABC_Transporter_VariousFunc"/>
</dbReference>
<dbReference type="BioCyc" id="IAGG583356:GHAH-846-MONOMER"/>
<accession>E0STR4</accession>
<dbReference type="Gene3D" id="3.40.50.300">
    <property type="entry name" value="P-loop containing nucleotide triphosphate hydrolases"/>
    <property type="match status" value="1"/>
</dbReference>
<proteinExistence type="predicted"/>
<dbReference type="SMART" id="SM00382">
    <property type="entry name" value="AAA"/>
    <property type="match status" value="1"/>
</dbReference>
<dbReference type="EMBL" id="CP002098">
    <property type="protein sequence ID" value="ADM27680.1"/>
    <property type="molecule type" value="Genomic_DNA"/>
</dbReference>
<dbReference type="InterPro" id="IPR027417">
    <property type="entry name" value="P-loop_NTPase"/>
</dbReference>
<dbReference type="GO" id="GO:0005524">
    <property type="term" value="F:ATP binding"/>
    <property type="evidence" value="ECO:0007669"/>
    <property type="project" value="UniProtKB-KW"/>
</dbReference>
<evidence type="ECO:0000313" key="6">
    <source>
        <dbReference type="Proteomes" id="UP000001304"/>
    </source>
</evidence>
<gene>
    <name evidence="5" type="ordered locus">Igag_0863</name>
</gene>
<evidence type="ECO:0000256" key="3">
    <source>
        <dbReference type="ARBA" id="ARBA00022840"/>
    </source>
</evidence>
<evidence type="ECO:0000256" key="1">
    <source>
        <dbReference type="ARBA" id="ARBA00022448"/>
    </source>
</evidence>
<dbReference type="Proteomes" id="UP000001304">
    <property type="component" value="Chromosome"/>
</dbReference>
<name>E0STR4_IGNAA</name>
<keyword evidence="6" id="KW-1185">Reference proteome</keyword>
<dbReference type="GO" id="GO:0016887">
    <property type="term" value="F:ATP hydrolysis activity"/>
    <property type="evidence" value="ECO:0007669"/>
    <property type="project" value="InterPro"/>
</dbReference>
<keyword evidence="1" id="KW-0813">Transport</keyword>
<organism evidence="5 6">
    <name type="scientific">Ignisphaera aggregans (strain DSM 17230 / JCM 13409 / AQ1.S1)</name>
    <dbReference type="NCBI Taxonomy" id="583356"/>
    <lineage>
        <taxon>Archaea</taxon>
        <taxon>Thermoproteota</taxon>
        <taxon>Thermoprotei</taxon>
        <taxon>Desulfurococcales</taxon>
        <taxon>Desulfurococcaceae</taxon>
        <taxon>Ignisphaera</taxon>
    </lineage>
</organism>
<reference evidence="5 6" key="1">
    <citation type="journal article" date="2010" name="Stand. Genomic Sci.">
        <title>Complete genome sequence of Ignisphaera aggregans type strain (AQ1.S1).</title>
        <authorList>
            <person name="Goker M."/>
            <person name="Held B."/>
            <person name="Lapidus A."/>
            <person name="Nolan M."/>
            <person name="Spring S."/>
            <person name="Yasawong M."/>
            <person name="Lucas S."/>
            <person name="Glavina Del Rio T."/>
            <person name="Tice H."/>
            <person name="Cheng J.F."/>
            <person name="Goodwin L."/>
            <person name="Tapia R."/>
            <person name="Pitluck S."/>
            <person name="Liolios K."/>
            <person name="Ivanova N."/>
            <person name="Mavromatis K."/>
            <person name="Mikhailova N."/>
            <person name="Pati A."/>
            <person name="Chen A."/>
            <person name="Palaniappan K."/>
            <person name="Brambilla E."/>
            <person name="Land M."/>
            <person name="Hauser L."/>
            <person name="Chang Y.J."/>
            <person name="Jeffries C.D."/>
            <person name="Brettin T."/>
            <person name="Detter J.C."/>
            <person name="Han C."/>
            <person name="Rohde M."/>
            <person name="Sikorski J."/>
            <person name="Woyke T."/>
            <person name="Bristow J."/>
            <person name="Eisen J.A."/>
            <person name="Markowitz V."/>
            <person name="Hugenholtz P."/>
            <person name="Kyrpides N.C."/>
            <person name="Klenk H.P."/>
        </authorList>
    </citation>
    <scope>NUCLEOTIDE SEQUENCE [LARGE SCALE GENOMIC DNA]</scope>
    <source>
        <strain evidence="6">DSM 17230 / JCM 13409 / AQ1.S1</strain>
    </source>
</reference>
<dbReference type="CDD" id="cd03230">
    <property type="entry name" value="ABC_DR_subfamily_A"/>
    <property type="match status" value="1"/>
</dbReference>
<dbReference type="PANTHER" id="PTHR42939">
    <property type="entry name" value="ABC TRANSPORTER ATP-BINDING PROTEIN ALBC-RELATED"/>
    <property type="match status" value="1"/>
</dbReference>
<keyword evidence="3" id="KW-0067">ATP-binding</keyword>
<dbReference type="PROSITE" id="PS00211">
    <property type="entry name" value="ABC_TRANSPORTER_1"/>
    <property type="match status" value="1"/>
</dbReference>
<protein>
    <submittedName>
        <fullName evidence="5">ABC transporter related</fullName>
    </submittedName>
</protein>